<feature type="compositionally biased region" description="Low complexity" evidence="1">
    <location>
        <begin position="36"/>
        <end position="46"/>
    </location>
</feature>
<feature type="compositionally biased region" description="Polar residues" evidence="1">
    <location>
        <begin position="77"/>
        <end position="86"/>
    </location>
</feature>
<dbReference type="AlphaFoldDB" id="A0A328DW94"/>
<name>A0A328DW94_9ASTE</name>
<gene>
    <name evidence="2" type="ORF">DM860_012923</name>
</gene>
<organism evidence="2 3">
    <name type="scientific">Cuscuta australis</name>
    <dbReference type="NCBI Taxonomy" id="267555"/>
    <lineage>
        <taxon>Eukaryota</taxon>
        <taxon>Viridiplantae</taxon>
        <taxon>Streptophyta</taxon>
        <taxon>Embryophyta</taxon>
        <taxon>Tracheophyta</taxon>
        <taxon>Spermatophyta</taxon>
        <taxon>Magnoliopsida</taxon>
        <taxon>eudicotyledons</taxon>
        <taxon>Gunneridae</taxon>
        <taxon>Pentapetalae</taxon>
        <taxon>asterids</taxon>
        <taxon>lamiids</taxon>
        <taxon>Solanales</taxon>
        <taxon>Convolvulaceae</taxon>
        <taxon>Cuscuteae</taxon>
        <taxon>Cuscuta</taxon>
        <taxon>Cuscuta subgen. Grammica</taxon>
        <taxon>Cuscuta sect. Cleistogrammica</taxon>
    </lineage>
</organism>
<dbReference type="PANTHER" id="PTHR34112">
    <property type="entry name" value="C-JUN-AMINO-TERMINAL KINASE-INTERACTING PROTEIN"/>
    <property type="match status" value="1"/>
</dbReference>
<keyword evidence="3" id="KW-1185">Reference proteome</keyword>
<dbReference type="EMBL" id="NQVE01000082">
    <property type="protein sequence ID" value="RAL49490.1"/>
    <property type="molecule type" value="Genomic_DNA"/>
</dbReference>
<protein>
    <submittedName>
        <fullName evidence="2">Uncharacterized protein</fullName>
    </submittedName>
</protein>
<sequence length="511" mass="55686">MEKGEPKLAPEWLKSVGNKPSSASTSPLQSGFIEGSKFTKSKTSSKNGTENSLGRPIGNNHATTSHSYRTSNRSSSDHPQSYSNFGRNRRSRDRYIDKFDNSDKPKKNLENRAQKDAFIRPSQAITSQSHNEKWFKNSCSGENNNKSYSDGLLPDKYEPERGFVSHGSGIGRACSPGVSNVKNGDKWTSLLAEIPSKAVSDVPNGGSVSSSVQVATHFTLSSTMSTPNGAGLNMAEAVAKSPRVQTTQVSNGNQRFEDLAIKQSRILIPVTPSAPKAIAPSDRIKSKVPELRQQNHPPSSSHLSVRTEGLVISDSLKTSRKLLVLKPTRERNGVSSLLNNVSDPIQDMKNATTMQRSSSNPVSPTAAESKFEKKLSSQARSRNDFFNLMRKKSMGDSCASSDTVVAPDTSTAQYVTQGQDGESDKNDAVDDNKELISNGKTHPSPDALLCSEEEEAAFLRSLGWEENADEGGLTEEEISTFYRDVTKYLNSKLPLKILQGVQPRLLLTLNS</sequence>
<accession>A0A328DW94</accession>
<feature type="compositionally biased region" description="Polar residues" evidence="1">
    <location>
        <begin position="137"/>
        <end position="147"/>
    </location>
</feature>
<dbReference type="PANTHER" id="PTHR34112:SF15">
    <property type="match status" value="1"/>
</dbReference>
<feature type="compositionally biased region" description="Basic and acidic residues" evidence="1">
    <location>
        <begin position="93"/>
        <end position="118"/>
    </location>
</feature>
<feature type="region of interest" description="Disordered" evidence="1">
    <location>
        <begin position="1"/>
        <end position="147"/>
    </location>
</feature>
<evidence type="ECO:0000313" key="3">
    <source>
        <dbReference type="Proteomes" id="UP000249390"/>
    </source>
</evidence>
<evidence type="ECO:0000256" key="1">
    <source>
        <dbReference type="SAM" id="MobiDB-lite"/>
    </source>
</evidence>
<evidence type="ECO:0000313" key="2">
    <source>
        <dbReference type="EMBL" id="RAL49490.1"/>
    </source>
</evidence>
<feature type="compositionally biased region" description="Low complexity" evidence="1">
    <location>
        <begin position="63"/>
        <end position="74"/>
    </location>
</feature>
<feature type="compositionally biased region" description="Polar residues" evidence="1">
    <location>
        <begin position="18"/>
        <end position="29"/>
    </location>
</feature>
<dbReference type="Proteomes" id="UP000249390">
    <property type="component" value="Unassembled WGS sequence"/>
</dbReference>
<feature type="region of interest" description="Disordered" evidence="1">
    <location>
        <begin position="352"/>
        <end position="376"/>
    </location>
</feature>
<feature type="compositionally biased region" description="Polar residues" evidence="1">
    <location>
        <begin position="352"/>
        <end position="363"/>
    </location>
</feature>
<reference evidence="2 3" key="1">
    <citation type="submission" date="2018-06" db="EMBL/GenBank/DDBJ databases">
        <title>The Genome of Cuscuta australis (Dodder) Provides Insight into the Evolution of Plant Parasitism.</title>
        <authorList>
            <person name="Liu H."/>
        </authorList>
    </citation>
    <scope>NUCLEOTIDE SEQUENCE [LARGE SCALE GENOMIC DNA]</scope>
    <source>
        <strain evidence="3">cv. Yunnan</strain>
        <tissue evidence="2">Vines</tissue>
    </source>
</reference>
<comment type="caution">
    <text evidence="2">The sequence shown here is derived from an EMBL/GenBank/DDBJ whole genome shotgun (WGS) entry which is preliminary data.</text>
</comment>
<proteinExistence type="predicted"/>